<dbReference type="Pfam" id="PF00856">
    <property type="entry name" value="SET"/>
    <property type="match status" value="1"/>
</dbReference>
<dbReference type="AlphaFoldDB" id="A0A0D3III9"/>
<dbReference type="GeneID" id="17257328"/>
<feature type="domain" description="SET" evidence="2">
    <location>
        <begin position="23"/>
        <end position="292"/>
    </location>
</feature>
<sequence length="402" mass="42775">MSFDRAFDVSEGIEVRSAGAGRGEGLFATRPLPRGTVLFRERPLVAMAEPGRARVETCERCCAFLGPLERQLCALLPRTDLRALRHARATNPIFLLAAKSAAAVLRRLAAGDSPDAAMAPYPGPAWEDAVPPPPGADAAAFRETLRKLLTQSWLLLCAVLAPHTPAASSSSSSAAAAASSCMFASAALYSRIVGSFERRNCSLAEYFLAVDAMPDGEARAAAEAVTRPLLESLGSRYRTHCDAVNGVSSRLQLLALPDALRCCSRYRTHCEGVGLYTGQALLNHSCEPNVTLLKPAGDDEHDNRVELLNSYVDVSLPLAKRRAELRDYGFECRCAKCEREAAADSSRPPPLPASPAAPPQPQVHRPSLAAAAGGVASLAQAQAQQLSAGGAAPEQRSRRRLK</sequence>
<dbReference type="InterPro" id="IPR044237">
    <property type="entry name" value="ATXR2-like"/>
</dbReference>
<dbReference type="GO" id="GO:0008168">
    <property type="term" value="F:methyltransferase activity"/>
    <property type="evidence" value="ECO:0007669"/>
    <property type="project" value="InterPro"/>
</dbReference>
<proteinExistence type="predicted"/>
<dbReference type="EnsemblProtists" id="EOD11074">
    <property type="protein sequence ID" value="EOD11074"/>
    <property type="gene ID" value="EMIHUDRAFT_104852"/>
</dbReference>
<protein>
    <recommendedName>
        <fullName evidence="2">SET domain-containing protein</fullName>
    </recommendedName>
</protein>
<evidence type="ECO:0000313" key="3">
    <source>
        <dbReference type="EnsemblProtists" id="EOD11074"/>
    </source>
</evidence>
<dbReference type="HOGENOM" id="CLU_685931_0_0_1"/>
<dbReference type="SUPFAM" id="SSF82199">
    <property type="entry name" value="SET domain"/>
    <property type="match status" value="1"/>
</dbReference>
<dbReference type="CDD" id="cd20071">
    <property type="entry name" value="SET_SMYD"/>
    <property type="match status" value="1"/>
</dbReference>
<evidence type="ECO:0000259" key="2">
    <source>
        <dbReference type="Pfam" id="PF00856"/>
    </source>
</evidence>
<name>A0A0D3III9_EMIH1</name>
<dbReference type="InterPro" id="IPR046341">
    <property type="entry name" value="SET_dom_sf"/>
</dbReference>
<organism evidence="3 4">
    <name type="scientific">Emiliania huxleyi (strain CCMP1516)</name>
    <dbReference type="NCBI Taxonomy" id="280463"/>
    <lineage>
        <taxon>Eukaryota</taxon>
        <taxon>Haptista</taxon>
        <taxon>Haptophyta</taxon>
        <taxon>Prymnesiophyceae</taxon>
        <taxon>Isochrysidales</taxon>
        <taxon>Noelaerhabdaceae</taxon>
        <taxon>Emiliania</taxon>
    </lineage>
</organism>
<feature type="region of interest" description="Disordered" evidence="1">
    <location>
        <begin position="343"/>
        <end position="402"/>
    </location>
</feature>
<dbReference type="KEGG" id="ehx:EMIHUDRAFT_104852"/>
<keyword evidence="4" id="KW-1185">Reference proteome</keyword>
<dbReference type="PaxDb" id="2903-EOD11074"/>
<dbReference type="PANTHER" id="PTHR47436:SF1">
    <property type="entry name" value="SET DOMAIN-CONTAINING PROTEIN"/>
    <property type="match status" value="1"/>
</dbReference>
<evidence type="ECO:0000256" key="1">
    <source>
        <dbReference type="SAM" id="MobiDB-lite"/>
    </source>
</evidence>
<dbReference type="Gene3D" id="2.170.270.10">
    <property type="entry name" value="SET domain"/>
    <property type="match status" value="1"/>
</dbReference>
<dbReference type="RefSeq" id="XP_005763503.1">
    <property type="nucleotide sequence ID" value="XM_005763446.1"/>
</dbReference>
<feature type="compositionally biased region" description="Low complexity" evidence="1">
    <location>
        <begin position="367"/>
        <end position="392"/>
    </location>
</feature>
<reference evidence="3" key="2">
    <citation type="submission" date="2024-10" db="UniProtKB">
        <authorList>
            <consortium name="EnsemblProtists"/>
        </authorList>
    </citation>
    <scope>IDENTIFICATION</scope>
</reference>
<accession>A0A0D3III9</accession>
<evidence type="ECO:0000313" key="4">
    <source>
        <dbReference type="Proteomes" id="UP000013827"/>
    </source>
</evidence>
<dbReference type="PANTHER" id="PTHR47436">
    <property type="entry name" value="HISTONE-LYSINE N-METHYLTRANSFERASE ATXR2"/>
    <property type="match status" value="1"/>
</dbReference>
<feature type="compositionally biased region" description="Pro residues" evidence="1">
    <location>
        <begin position="347"/>
        <end position="361"/>
    </location>
</feature>
<dbReference type="Proteomes" id="UP000013827">
    <property type="component" value="Unassembled WGS sequence"/>
</dbReference>
<dbReference type="InterPro" id="IPR001214">
    <property type="entry name" value="SET_dom"/>
</dbReference>
<dbReference type="eggNOG" id="KOG2084">
    <property type="taxonomic scope" value="Eukaryota"/>
</dbReference>
<reference evidence="4" key="1">
    <citation type="journal article" date="2013" name="Nature">
        <title>Pan genome of the phytoplankton Emiliania underpins its global distribution.</title>
        <authorList>
            <person name="Read B.A."/>
            <person name="Kegel J."/>
            <person name="Klute M.J."/>
            <person name="Kuo A."/>
            <person name="Lefebvre S.C."/>
            <person name="Maumus F."/>
            <person name="Mayer C."/>
            <person name="Miller J."/>
            <person name="Monier A."/>
            <person name="Salamov A."/>
            <person name="Young J."/>
            <person name="Aguilar M."/>
            <person name="Claverie J.M."/>
            <person name="Frickenhaus S."/>
            <person name="Gonzalez K."/>
            <person name="Herman E.K."/>
            <person name="Lin Y.C."/>
            <person name="Napier J."/>
            <person name="Ogata H."/>
            <person name="Sarno A.F."/>
            <person name="Shmutz J."/>
            <person name="Schroeder D."/>
            <person name="de Vargas C."/>
            <person name="Verret F."/>
            <person name="von Dassow P."/>
            <person name="Valentin K."/>
            <person name="Van de Peer Y."/>
            <person name="Wheeler G."/>
            <person name="Dacks J.B."/>
            <person name="Delwiche C.F."/>
            <person name="Dyhrman S.T."/>
            <person name="Glockner G."/>
            <person name="John U."/>
            <person name="Richards T."/>
            <person name="Worden A.Z."/>
            <person name="Zhang X."/>
            <person name="Grigoriev I.V."/>
            <person name="Allen A.E."/>
            <person name="Bidle K."/>
            <person name="Borodovsky M."/>
            <person name="Bowler C."/>
            <person name="Brownlee C."/>
            <person name="Cock J.M."/>
            <person name="Elias M."/>
            <person name="Gladyshev V.N."/>
            <person name="Groth M."/>
            <person name="Guda C."/>
            <person name="Hadaegh A."/>
            <person name="Iglesias-Rodriguez M.D."/>
            <person name="Jenkins J."/>
            <person name="Jones B.M."/>
            <person name="Lawson T."/>
            <person name="Leese F."/>
            <person name="Lindquist E."/>
            <person name="Lobanov A."/>
            <person name="Lomsadze A."/>
            <person name="Malik S.B."/>
            <person name="Marsh M.E."/>
            <person name="Mackinder L."/>
            <person name="Mock T."/>
            <person name="Mueller-Roeber B."/>
            <person name="Pagarete A."/>
            <person name="Parker M."/>
            <person name="Probert I."/>
            <person name="Quesneville H."/>
            <person name="Raines C."/>
            <person name="Rensing S.A."/>
            <person name="Riano-Pachon D.M."/>
            <person name="Richier S."/>
            <person name="Rokitta S."/>
            <person name="Shiraiwa Y."/>
            <person name="Soanes D.M."/>
            <person name="van der Giezen M."/>
            <person name="Wahlund T.M."/>
            <person name="Williams B."/>
            <person name="Wilson W."/>
            <person name="Wolfe G."/>
            <person name="Wurch L.L."/>
        </authorList>
    </citation>
    <scope>NUCLEOTIDE SEQUENCE</scope>
</reference>
<dbReference type="STRING" id="2903.R1DQX7"/>